<dbReference type="RefSeq" id="WP_380900951.1">
    <property type="nucleotide sequence ID" value="NZ_JBHUFU010000009.1"/>
</dbReference>
<keyword evidence="2" id="KW-0812">Transmembrane</keyword>
<sequence length="70" mass="7413">MTTAEPDAPHLPEPDPGRDRLLHRLTTGALGLAFAGYVFHQHPALRETAVAVGGVGTFLLAAVLAARSRR</sequence>
<feature type="transmembrane region" description="Helical" evidence="2">
    <location>
        <begin position="45"/>
        <end position="66"/>
    </location>
</feature>
<keyword evidence="4" id="KW-1185">Reference proteome</keyword>
<accession>A0ABW4PP73</accession>
<evidence type="ECO:0000256" key="2">
    <source>
        <dbReference type="SAM" id="Phobius"/>
    </source>
</evidence>
<organism evidence="3 4">
    <name type="scientific">Streptomyces desertarenae</name>
    <dbReference type="NCBI Taxonomy" id="2666184"/>
    <lineage>
        <taxon>Bacteria</taxon>
        <taxon>Bacillati</taxon>
        <taxon>Actinomycetota</taxon>
        <taxon>Actinomycetes</taxon>
        <taxon>Kitasatosporales</taxon>
        <taxon>Streptomycetaceae</taxon>
        <taxon>Streptomyces</taxon>
    </lineage>
</organism>
<name>A0ABW4PP73_9ACTN</name>
<reference evidence="4" key="1">
    <citation type="journal article" date="2019" name="Int. J. Syst. Evol. Microbiol.">
        <title>The Global Catalogue of Microorganisms (GCM) 10K type strain sequencing project: providing services to taxonomists for standard genome sequencing and annotation.</title>
        <authorList>
            <consortium name="The Broad Institute Genomics Platform"/>
            <consortium name="The Broad Institute Genome Sequencing Center for Infectious Disease"/>
            <person name="Wu L."/>
            <person name="Ma J."/>
        </authorList>
    </citation>
    <scope>NUCLEOTIDE SEQUENCE [LARGE SCALE GENOMIC DNA]</scope>
    <source>
        <strain evidence="4">CGMCC 4.7455</strain>
    </source>
</reference>
<evidence type="ECO:0000313" key="3">
    <source>
        <dbReference type="EMBL" id="MFD1831231.1"/>
    </source>
</evidence>
<proteinExistence type="predicted"/>
<keyword evidence="2" id="KW-0472">Membrane</keyword>
<feature type="compositionally biased region" description="Basic and acidic residues" evidence="1">
    <location>
        <begin position="7"/>
        <end position="20"/>
    </location>
</feature>
<dbReference type="EMBL" id="JBHUFU010000009">
    <property type="protein sequence ID" value="MFD1831231.1"/>
    <property type="molecule type" value="Genomic_DNA"/>
</dbReference>
<comment type="caution">
    <text evidence="3">The sequence shown here is derived from an EMBL/GenBank/DDBJ whole genome shotgun (WGS) entry which is preliminary data.</text>
</comment>
<gene>
    <name evidence="3" type="ORF">ACFSJS_16395</name>
</gene>
<protein>
    <recommendedName>
        <fullName evidence="5">DUF202 domain-containing protein</fullName>
    </recommendedName>
</protein>
<keyword evidence="2" id="KW-1133">Transmembrane helix</keyword>
<evidence type="ECO:0008006" key="5">
    <source>
        <dbReference type="Google" id="ProtNLM"/>
    </source>
</evidence>
<dbReference type="Proteomes" id="UP001597365">
    <property type="component" value="Unassembled WGS sequence"/>
</dbReference>
<evidence type="ECO:0000256" key="1">
    <source>
        <dbReference type="SAM" id="MobiDB-lite"/>
    </source>
</evidence>
<feature type="transmembrane region" description="Helical" evidence="2">
    <location>
        <begin position="21"/>
        <end position="39"/>
    </location>
</feature>
<evidence type="ECO:0000313" key="4">
    <source>
        <dbReference type="Proteomes" id="UP001597365"/>
    </source>
</evidence>
<feature type="region of interest" description="Disordered" evidence="1">
    <location>
        <begin position="1"/>
        <end position="20"/>
    </location>
</feature>